<dbReference type="OrthoDB" id="5815886at2759"/>
<dbReference type="Proteomes" id="UP000038040">
    <property type="component" value="Unplaced"/>
</dbReference>
<organism evidence="3 5">
    <name type="scientific">Dracunculus medinensis</name>
    <name type="common">Guinea worm</name>
    <dbReference type="NCBI Taxonomy" id="318479"/>
    <lineage>
        <taxon>Eukaryota</taxon>
        <taxon>Metazoa</taxon>
        <taxon>Ecdysozoa</taxon>
        <taxon>Nematoda</taxon>
        <taxon>Chromadorea</taxon>
        <taxon>Rhabditida</taxon>
        <taxon>Spirurina</taxon>
        <taxon>Dracunculoidea</taxon>
        <taxon>Dracunculidae</taxon>
        <taxon>Dracunculus</taxon>
    </lineage>
</organism>
<evidence type="ECO:0000256" key="1">
    <source>
        <dbReference type="SAM" id="MobiDB-lite"/>
    </source>
</evidence>
<dbReference type="WBParaSite" id="DME_0000087001-mRNA-1">
    <property type="protein sequence ID" value="DME_0000087001-mRNA-1"/>
    <property type="gene ID" value="DME_0000087001"/>
</dbReference>
<reference evidence="2 4" key="2">
    <citation type="submission" date="2018-11" db="EMBL/GenBank/DDBJ databases">
        <authorList>
            <consortium name="Pathogen Informatics"/>
        </authorList>
    </citation>
    <scope>NUCLEOTIDE SEQUENCE [LARGE SCALE GENOMIC DNA]</scope>
</reference>
<reference evidence="5" key="1">
    <citation type="submission" date="2016-04" db="UniProtKB">
        <authorList>
            <consortium name="WormBaseParasite"/>
        </authorList>
    </citation>
    <scope>IDENTIFICATION</scope>
</reference>
<proteinExistence type="predicted"/>
<name>A0A158Q2U8_DRAME</name>
<feature type="region of interest" description="Disordered" evidence="1">
    <location>
        <begin position="37"/>
        <end position="57"/>
    </location>
</feature>
<evidence type="ECO:0000313" key="2">
    <source>
        <dbReference type="EMBL" id="VDN55257.1"/>
    </source>
</evidence>
<protein>
    <submittedName>
        <fullName evidence="5">Tudor domain-containing protein</fullName>
    </submittedName>
</protein>
<dbReference type="AlphaFoldDB" id="A0A158Q2U8"/>
<sequence>MNVEKSWNIYNTAASEVDDEIECIDINKNLENQAKVSDEVSKNTNYQGDGSGKKSKKRVLTKNELRRSEDIEVSVEYVAFTLVSVVAKYSFGLLANAEYLCHFVGKHEVLSNYYEHLPCDKNPCKATELHLRQECQKKDEAIAELMSNFMRIHEFALELSQYIKINCSGTEIYHRVVDWEKKSTMYLEIAAKLQNLTITPENQNSNLRETHEKSPIQIISQSSIGPRDYYALKLLAYLSDSRPLDEFIANMNPKCRKSIMDVATQTTESRGLSAANVSNLKRKLSMPTNVNHAKCHNEKNDVITLSDDEECSNASKQVLPIKIPFFNRHPSTFRMHHPSLAPLINSSYGIPKLQLIWVNSSKDSLIYKRIFVDVLYDAFNPSQVQSVRNATLHHFVMLANNFCYCNMYHILYYVRSLAESHRYSWVAACSSQCEKKGRSRLMFHFDEKQVLQGEMVYLIGYLETSDGKCGFYSDICIINFPSK</sequence>
<evidence type="ECO:0000313" key="4">
    <source>
        <dbReference type="Proteomes" id="UP000274756"/>
    </source>
</evidence>
<gene>
    <name evidence="2" type="ORF">DME_LOCUS5230</name>
</gene>
<dbReference type="EMBL" id="UYYG01001152">
    <property type="protein sequence ID" value="VDN55257.1"/>
    <property type="molecule type" value="Genomic_DNA"/>
</dbReference>
<dbReference type="Proteomes" id="UP000274756">
    <property type="component" value="Unassembled WGS sequence"/>
</dbReference>
<evidence type="ECO:0000313" key="5">
    <source>
        <dbReference type="WBParaSite" id="DME_0000087001-mRNA-1"/>
    </source>
</evidence>
<evidence type="ECO:0000313" key="3">
    <source>
        <dbReference type="Proteomes" id="UP000038040"/>
    </source>
</evidence>
<keyword evidence="4" id="KW-1185">Reference proteome</keyword>
<accession>A0A158Q2U8</accession>